<evidence type="ECO:0000256" key="5">
    <source>
        <dbReference type="ARBA" id="ARBA00023242"/>
    </source>
</evidence>
<dbReference type="GO" id="GO:0043161">
    <property type="term" value="P:proteasome-mediated ubiquitin-dependent protein catabolic process"/>
    <property type="evidence" value="ECO:0007669"/>
    <property type="project" value="TreeGrafter"/>
</dbReference>
<gene>
    <name evidence="7" type="ORF">QBC41DRAFT_308750</name>
</gene>
<organism evidence="7 8">
    <name type="scientific">Cercophora samala</name>
    <dbReference type="NCBI Taxonomy" id="330535"/>
    <lineage>
        <taxon>Eukaryota</taxon>
        <taxon>Fungi</taxon>
        <taxon>Dikarya</taxon>
        <taxon>Ascomycota</taxon>
        <taxon>Pezizomycotina</taxon>
        <taxon>Sordariomycetes</taxon>
        <taxon>Sordariomycetidae</taxon>
        <taxon>Sordariales</taxon>
        <taxon>Lasiosphaeriaceae</taxon>
        <taxon>Cercophora</taxon>
    </lineage>
</organism>
<dbReference type="InterPro" id="IPR038739">
    <property type="entry name" value="ARMC8/Vid28"/>
</dbReference>
<name>A0AA40DET7_9PEZI</name>
<evidence type="ECO:0000256" key="1">
    <source>
        <dbReference type="ARBA" id="ARBA00004123"/>
    </source>
</evidence>
<dbReference type="SUPFAM" id="SSF48371">
    <property type="entry name" value="ARM repeat"/>
    <property type="match status" value="2"/>
</dbReference>
<feature type="region of interest" description="Disordered" evidence="6">
    <location>
        <begin position="727"/>
        <end position="760"/>
    </location>
</feature>
<dbReference type="InterPro" id="IPR016024">
    <property type="entry name" value="ARM-type_fold"/>
</dbReference>
<evidence type="ECO:0000256" key="6">
    <source>
        <dbReference type="SAM" id="MobiDB-lite"/>
    </source>
</evidence>
<keyword evidence="4" id="KW-0677">Repeat</keyword>
<feature type="region of interest" description="Disordered" evidence="6">
    <location>
        <begin position="494"/>
        <end position="522"/>
    </location>
</feature>
<feature type="compositionally biased region" description="Basic and acidic residues" evidence="6">
    <location>
        <begin position="578"/>
        <end position="593"/>
    </location>
</feature>
<dbReference type="GO" id="GO:0005634">
    <property type="term" value="C:nucleus"/>
    <property type="evidence" value="ECO:0007669"/>
    <property type="project" value="UniProtKB-SubCell"/>
</dbReference>
<dbReference type="Gene3D" id="1.25.10.10">
    <property type="entry name" value="Leucine-rich Repeat Variant"/>
    <property type="match status" value="3"/>
</dbReference>
<dbReference type="InterPro" id="IPR000225">
    <property type="entry name" value="Armadillo"/>
</dbReference>
<keyword evidence="3" id="KW-0963">Cytoplasm</keyword>
<proteinExistence type="predicted"/>
<dbReference type="Pfam" id="PF00514">
    <property type="entry name" value="Arm"/>
    <property type="match status" value="1"/>
</dbReference>
<dbReference type="PANTHER" id="PTHR15651">
    <property type="entry name" value="ARMADILLO REPEAT-CONTAINING PROTEIN 8"/>
    <property type="match status" value="1"/>
</dbReference>
<comment type="subcellular location">
    <subcellularLocation>
        <location evidence="2">Cytoplasm</location>
    </subcellularLocation>
    <subcellularLocation>
        <location evidence="1">Nucleus</location>
    </subcellularLocation>
</comment>
<keyword evidence="5" id="KW-0539">Nucleus</keyword>
<feature type="region of interest" description="Disordered" evidence="6">
    <location>
        <begin position="321"/>
        <end position="345"/>
    </location>
</feature>
<dbReference type="GO" id="GO:0034657">
    <property type="term" value="C:GID complex"/>
    <property type="evidence" value="ECO:0007669"/>
    <property type="project" value="TreeGrafter"/>
</dbReference>
<feature type="compositionally biased region" description="Low complexity" evidence="6">
    <location>
        <begin position="321"/>
        <end position="337"/>
    </location>
</feature>
<evidence type="ECO:0000313" key="7">
    <source>
        <dbReference type="EMBL" id="KAK0674467.1"/>
    </source>
</evidence>
<dbReference type="EMBL" id="JAULSY010000001">
    <property type="protein sequence ID" value="KAK0674467.1"/>
    <property type="molecule type" value="Genomic_DNA"/>
</dbReference>
<comment type="caution">
    <text evidence="7">The sequence shown here is derived from an EMBL/GenBank/DDBJ whole genome shotgun (WGS) entry which is preliminary data.</text>
</comment>
<reference evidence="7" key="1">
    <citation type="submission" date="2023-06" db="EMBL/GenBank/DDBJ databases">
        <title>Genome-scale phylogeny and comparative genomics of the fungal order Sordariales.</title>
        <authorList>
            <consortium name="Lawrence Berkeley National Laboratory"/>
            <person name="Hensen N."/>
            <person name="Bonometti L."/>
            <person name="Westerberg I."/>
            <person name="Brannstrom I.O."/>
            <person name="Guillou S."/>
            <person name="Cros-Aarteil S."/>
            <person name="Calhoun S."/>
            <person name="Haridas S."/>
            <person name="Kuo A."/>
            <person name="Mondo S."/>
            <person name="Pangilinan J."/>
            <person name="Riley R."/>
            <person name="Labutti K."/>
            <person name="Andreopoulos B."/>
            <person name="Lipzen A."/>
            <person name="Chen C."/>
            <person name="Yanf M."/>
            <person name="Daum C."/>
            <person name="Ng V."/>
            <person name="Clum A."/>
            <person name="Steindorff A."/>
            <person name="Ohm R."/>
            <person name="Martin F."/>
            <person name="Silar P."/>
            <person name="Natvig D."/>
            <person name="Lalanne C."/>
            <person name="Gautier V."/>
            <person name="Ament-Velasquez S.L."/>
            <person name="Kruys A."/>
            <person name="Hutchinson M.I."/>
            <person name="Powell A.J."/>
            <person name="Barry K."/>
            <person name="Miller A.N."/>
            <person name="Grigoriev I.V."/>
            <person name="Debuchy R."/>
            <person name="Gladieux P."/>
            <person name="Thoren M.H."/>
            <person name="Johannesson H."/>
        </authorList>
    </citation>
    <scope>NUCLEOTIDE SEQUENCE</scope>
    <source>
        <strain evidence="7">CBS 307.81</strain>
    </source>
</reference>
<evidence type="ECO:0000256" key="4">
    <source>
        <dbReference type="ARBA" id="ARBA00022737"/>
    </source>
</evidence>
<dbReference type="SMART" id="SM00185">
    <property type="entry name" value="ARM"/>
    <property type="match status" value="4"/>
</dbReference>
<dbReference type="InterPro" id="IPR011989">
    <property type="entry name" value="ARM-like"/>
</dbReference>
<keyword evidence="8" id="KW-1185">Reference proteome</keyword>
<dbReference type="GO" id="GO:0005737">
    <property type="term" value="C:cytoplasm"/>
    <property type="evidence" value="ECO:0007669"/>
    <property type="project" value="UniProtKB-SubCell"/>
</dbReference>
<sequence>MTMARVQSPPVLTPNKITRSYSGQAAELRALKNKISGHVQYKEQWVEKGVLETIVNTLQSSTNGKEATSYATGSDELTVLCLQILASISSGGSSFLGPLHAVKAVEVALSYISPSQNSPRVVLTALRIICNMTEATSGAPPGHDDLNRLADTLFGPQYLGSLHAILIQPSAGSVIQEQKRLVSRLIAWLCNKDEDHQIHQNALTDAGILDALATMLASFIVARGEVIPGAQDAAIQDGLADMIPEPAPPGACLASTLEAISTIILNSRFRCFMFIYSPAIMAVLPLIEFAPASTEPSASAAAGKSYGAMDFLLPRIPISQTKSSSSQLPQSQPSQVSHNASSNKRSQTYKFTGLNPACEDLDGDDPESPVVPWLIHLVRTTSGFERVAAASLLTSLFKSGLTNPSREEELACLVVPPLCALVKEHMKDTPPSIQQATFIESGMATDWAILEKTPEVLARLVGGSETLQAAAQESGIIKTTTKLLKDAYEPMAKPLVPRPWTPNPDRNMDSDEKSPSCQLGPPGHVPLYTHKIKMRLSTLVLVAGMGAERDDYRKELASQDLVPFIVASLAARPGKPQSPKEKSASEKEEKEGAETSAYGHNPTSVILAACHALRCLGRSVSVLRTTFLDHNVWQHVNKLMKHPDLRVQIAACSVVINLLASCSPMIEPLFQAGILKVLCEQAHSHEPGLRLNAVWALRHLVLEVDDSRKKQILEELEPGWLIQLLSDDTSEEDRQQRSTDADDDEDMDAEATDEEEPHLWTWLGMDGNAKRISSPRMQKAAARLTALRQADRNPARKARNDTIRIQEQALCFIRNFIMNPNKAEDQSKLVDYLFLELGEGRLFGILTNKLKMRVVGAYGRKHSKGRDTAVVLQPRDGIIEQITYILVHIAASIPRHRQLVVAQTELLKLLVNHFDSDSVGVRRALCHLYANLSVQEDSDDWHHCIQRTSELERLGVLLKLQGLENGDADLDVRERAKAAVAQFKTPTVS</sequence>
<dbReference type="PANTHER" id="PTHR15651:SF7">
    <property type="entry name" value="ARMADILLO REPEAT-CONTAINING PROTEIN 8"/>
    <property type="match status" value="1"/>
</dbReference>
<evidence type="ECO:0000256" key="3">
    <source>
        <dbReference type="ARBA" id="ARBA00022490"/>
    </source>
</evidence>
<accession>A0AA40DET7</accession>
<dbReference type="Proteomes" id="UP001174997">
    <property type="component" value="Unassembled WGS sequence"/>
</dbReference>
<protein>
    <submittedName>
        <fullName evidence="7">Armadillo-type protein</fullName>
    </submittedName>
</protein>
<feature type="compositionally biased region" description="Acidic residues" evidence="6">
    <location>
        <begin position="741"/>
        <end position="756"/>
    </location>
</feature>
<feature type="region of interest" description="Disordered" evidence="6">
    <location>
        <begin position="572"/>
        <end position="597"/>
    </location>
</feature>
<evidence type="ECO:0000256" key="2">
    <source>
        <dbReference type="ARBA" id="ARBA00004496"/>
    </source>
</evidence>
<dbReference type="AlphaFoldDB" id="A0AA40DET7"/>
<evidence type="ECO:0000313" key="8">
    <source>
        <dbReference type="Proteomes" id="UP001174997"/>
    </source>
</evidence>